<accession>A0ABV8U4J4</accession>
<dbReference type="EMBL" id="JBHSDK010000047">
    <property type="protein sequence ID" value="MFC4337645.1"/>
    <property type="molecule type" value="Genomic_DNA"/>
</dbReference>
<sequence>MYELLATIRARVSGTQLPRSRFVSSNATRFVNGETLVERVGRLDPDVIATVEAAPYFLWPDGIRPAATAPSRSPMAVVVDFHSHRELWWPRRDYRPVAPPSGARFGRSQFVGHTILTQATALSPDRLDIDEQEDLLRQALDGIIDACIRHEPADMMWTRWFERARSALDDGGSGKRIDWVDSLFPASLYTARARRVLASAADASDVFGGMGSWIDWSVCQDFDYGPFTGRLGTAVDRALAAAANHGLLPGATL</sequence>
<evidence type="ECO:0000313" key="2">
    <source>
        <dbReference type="Proteomes" id="UP001595823"/>
    </source>
</evidence>
<dbReference type="RefSeq" id="WP_380624844.1">
    <property type="nucleotide sequence ID" value="NZ_JBHSDK010000047.1"/>
</dbReference>
<protein>
    <submittedName>
        <fullName evidence="1">Uncharacterized protein</fullName>
    </submittedName>
</protein>
<reference evidence="2" key="1">
    <citation type="journal article" date="2019" name="Int. J. Syst. Evol. Microbiol.">
        <title>The Global Catalogue of Microorganisms (GCM) 10K type strain sequencing project: providing services to taxonomists for standard genome sequencing and annotation.</title>
        <authorList>
            <consortium name="The Broad Institute Genomics Platform"/>
            <consortium name="The Broad Institute Genome Sequencing Center for Infectious Disease"/>
            <person name="Wu L."/>
            <person name="Ma J."/>
        </authorList>
    </citation>
    <scope>NUCLEOTIDE SEQUENCE [LARGE SCALE GENOMIC DNA]</scope>
    <source>
        <strain evidence="2">IBRC-M 10908</strain>
    </source>
</reference>
<keyword evidence="2" id="KW-1185">Reference proteome</keyword>
<evidence type="ECO:0000313" key="1">
    <source>
        <dbReference type="EMBL" id="MFC4337645.1"/>
    </source>
</evidence>
<proteinExistence type="predicted"/>
<dbReference type="Proteomes" id="UP001595823">
    <property type="component" value="Unassembled WGS sequence"/>
</dbReference>
<organism evidence="1 2">
    <name type="scientific">Salininema proteolyticum</name>
    <dbReference type="NCBI Taxonomy" id="1607685"/>
    <lineage>
        <taxon>Bacteria</taxon>
        <taxon>Bacillati</taxon>
        <taxon>Actinomycetota</taxon>
        <taxon>Actinomycetes</taxon>
        <taxon>Glycomycetales</taxon>
        <taxon>Glycomycetaceae</taxon>
        <taxon>Salininema</taxon>
    </lineage>
</organism>
<gene>
    <name evidence="1" type="ORF">ACFPET_20830</name>
</gene>
<name>A0ABV8U4J4_9ACTN</name>
<comment type="caution">
    <text evidence="1">The sequence shown here is derived from an EMBL/GenBank/DDBJ whole genome shotgun (WGS) entry which is preliminary data.</text>
</comment>